<dbReference type="Proteomes" id="UP001208624">
    <property type="component" value="Unassembled WGS sequence"/>
</dbReference>
<dbReference type="EMBL" id="JAOVKC010001394">
    <property type="protein sequence ID" value="MCV5626285.1"/>
    <property type="molecule type" value="Genomic_DNA"/>
</dbReference>
<accession>A0AAP3A7E7</accession>
<dbReference type="Pfam" id="PF03929">
    <property type="entry name" value="PepSY_TM"/>
    <property type="match status" value="1"/>
</dbReference>
<name>A0AAP3A7E7_ECOLX</name>
<protein>
    <submittedName>
        <fullName evidence="1">PepSY domain-containing protein</fullName>
    </submittedName>
</protein>
<sequence length="84" mass="9311">VAPFLILLSLTGIVYLFKPQLDNLMYPELMKVAPASQTLSADQLLAKAMMTMPDASLRKYLPPVAPDQSAQFIVNQGDRELTLF</sequence>
<comment type="caution">
    <text evidence="1">The sequence shown here is derived from an EMBL/GenBank/DDBJ whole genome shotgun (WGS) entry which is preliminary data.</text>
</comment>
<dbReference type="InterPro" id="IPR005625">
    <property type="entry name" value="PepSY-ass_TM"/>
</dbReference>
<dbReference type="PANTHER" id="PTHR34219">
    <property type="entry name" value="IRON-REGULATED INNER MEMBRANE PROTEIN-RELATED"/>
    <property type="match status" value="1"/>
</dbReference>
<feature type="non-terminal residue" evidence="1">
    <location>
        <position position="84"/>
    </location>
</feature>
<reference evidence="1" key="1">
    <citation type="submission" date="2023-06" db="EMBL/GenBank/DDBJ databases">
        <title>Deciphering the underlying mechanisms mediating the transmission of blaNDM gene from human to animals in China.</title>
        <authorList>
            <person name="Chen K."/>
            <person name="Chen S."/>
        </authorList>
    </citation>
    <scope>NUCLEOTIDE SEQUENCE</scope>
    <source>
        <strain evidence="1">1199</strain>
    </source>
</reference>
<dbReference type="PANTHER" id="PTHR34219:SF1">
    <property type="entry name" value="PEPSY DOMAIN-CONTAINING PROTEIN"/>
    <property type="match status" value="1"/>
</dbReference>
<proteinExistence type="predicted"/>
<feature type="non-terminal residue" evidence="1">
    <location>
        <position position="1"/>
    </location>
</feature>
<dbReference type="AlphaFoldDB" id="A0AAP3A7E7"/>
<evidence type="ECO:0000313" key="2">
    <source>
        <dbReference type="Proteomes" id="UP001208624"/>
    </source>
</evidence>
<gene>
    <name evidence="1" type="ORF">OFN31_32155</name>
</gene>
<evidence type="ECO:0000313" key="1">
    <source>
        <dbReference type="EMBL" id="MCV5626285.1"/>
    </source>
</evidence>
<organism evidence="1 2">
    <name type="scientific">Escherichia coli</name>
    <dbReference type="NCBI Taxonomy" id="562"/>
    <lineage>
        <taxon>Bacteria</taxon>
        <taxon>Pseudomonadati</taxon>
        <taxon>Pseudomonadota</taxon>
        <taxon>Gammaproteobacteria</taxon>
        <taxon>Enterobacterales</taxon>
        <taxon>Enterobacteriaceae</taxon>
        <taxon>Escherichia</taxon>
    </lineage>
</organism>